<dbReference type="PANTHER" id="PTHR42912">
    <property type="entry name" value="METHYLTRANSFERASE"/>
    <property type="match status" value="1"/>
</dbReference>
<proteinExistence type="predicted"/>
<dbReference type="AlphaFoldDB" id="A0A845QEA8"/>
<dbReference type="GO" id="GO:0032259">
    <property type="term" value="P:methylation"/>
    <property type="evidence" value="ECO:0007669"/>
    <property type="project" value="UniProtKB-KW"/>
</dbReference>
<evidence type="ECO:0000313" key="2">
    <source>
        <dbReference type="EMBL" id="NBG97005.1"/>
    </source>
</evidence>
<dbReference type="InterPro" id="IPR029063">
    <property type="entry name" value="SAM-dependent_MTases_sf"/>
</dbReference>
<accession>A0A845QEA8</accession>
<keyword evidence="2" id="KW-0489">Methyltransferase</keyword>
<dbReference type="GeneID" id="300653948"/>
<organism evidence="2 3">
    <name type="scientific">Pyruvatibacter mobilis</name>
    <dbReference type="NCBI Taxonomy" id="1712261"/>
    <lineage>
        <taxon>Bacteria</taxon>
        <taxon>Pseudomonadati</taxon>
        <taxon>Pseudomonadota</taxon>
        <taxon>Alphaproteobacteria</taxon>
        <taxon>Hyphomicrobiales</taxon>
        <taxon>Parvibaculaceae</taxon>
        <taxon>Pyruvatibacter</taxon>
    </lineage>
</organism>
<sequence>MSGMIEFDAAAAKAVEAMYLTPDVVGQRTHVMAAMGLRPGMAALDIGVGPGLLAHDMGKAVTAAGSVTGVDMSRAMVAMAAERCADMDWVTIEHGEAEQLPVASGSMDVVVSTQVYEYVTDMGAALHEAKRVLKPGGRLVVLDTDWDSIVWHSSNRERMERVLKVWDQHLADPHLPRKLPALLHDAGLVVTRRELIPLFNPDWNPHSYSAGIMMGILNFVSGRDGISEDEARAWADDLQALGREGHYFFSLNRYLFVAVKG</sequence>
<dbReference type="EMBL" id="WXYQ01000013">
    <property type="protein sequence ID" value="NBG97005.1"/>
    <property type="molecule type" value="Genomic_DNA"/>
</dbReference>
<dbReference type="GO" id="GO:0008757">
    <property type="term" value="F:S-adenosylmethionine-dependent methyltransferase activity"/>
    <property type="evidence" value="ECO:0007669"/>
    <property type="project" value="InterPro"/>
</dbReference>
<dbReference type="Pfam" id="PF08241">
    <property type="entry name" value="Methyltransf_11"/>
    <property type="match status" value="1"/>
</dbReference>
<evidence type="ECO:0000259" key="1">
    <source>
        <dbReference type="Pfam" id="PF08241"/>
    </source>
</evidence>
<gene>
    <name evidence="2" type="ORF">GTQ45_14805</name>
</gene>
<keyword evidence="3" id="KW-1185">Reference proteome</keyword>
<dbReference type="InterPro" id="IPR050508">
    <property type="entry name" value="Methyltransf_Superfamily"/>
</dbReference>
<reference evidence="2 3" key="1">
    <citation type="journal article" date="2016" name="Int. J. Syst. Evol. Microbiol.">
        <title>Pyruvatibacter mobilis gen. nov., sp. nov., a marine bacterium from the culture broth of Picochlorum sp. 122.</title>
        <authorList>
            <person name="Wang G."/>
            <person name="Tang M."/>
            <person name="Wu H."/>
            <person name="Dai S."/>
            <person name="Li T."/>
            <person name="Chen C."/>
            <person name="He H."/>
            <person name="Fan J."/>
            <person name="Xiang W."/>
            <person name="Li X."/>
        </authorList>
    </citation>
    <scope>NUCLEOTIDE SEQUENCE [LARGE SCALE GENOMIC DNA]</scope>
    <source>
        <strain evidence="2 3">GYP-11</strain>
    </source>
</reference>
<dbReference type="Proteomes" id="UP000470384">
    <property type="component" value="Unassembled WGS sequence"/>
</dbReference>
<comment type="caution">
    <text evidence="2">The sequence shown here is derived from an EMBL/GenBank/DDBJ whole genome shotgun (WGS) entry which is preliminary data.</text>
</comment>
<dbReference type="OrthoDB" id="9765084at2"/>
<keyword evidence="2" id="KW-0808">Transferase</keyword>
<name>A0A845QEA8_9HYPH</name>
<dbReference type="CDD" id="cd02440">
    <property type="entry name" value="AdoMet_MTases"/>
    <property type="match status" value="1"/>
</dbReference>
<dbReference type="InterPro" id="IPR013216">
    <property type="entry name" value="Methyltransf_11"/>
</dbReference>
<protein>
    <submittedName>
        <fullName evidence="2">Methyltransferase domain-containing protein</fullName>
    </submittedName>
</protein>
<evidence type="ECO:0000313" key="3">
    <source>
        <dbReference type="Proteomes" id="UP000470384"/>
    </source>
</evidence>
<dbReference type="Gene3D" id="3.40.50.150">
    <property type="entry name" value="Vaccinia Virus protein VP39"/>
    <property type="match status" value="1"/>
</dbReference>
<dbReference type="RefSeq" id="WP_160588986.1">
    <property type="nucleotide sequence ID" value="NZ_BMHN01000001.1"/>
</dbReference>
<feature type="domain" description="Methyltransferase type 11" evidence="1">
    <location>
        <begin position="44"/>
        <end position="141"/>
    </location>
</feature>
<dbReference type="SUPFAM" id="SSF53335">
    <property type="entry name" value="S-adenosyl-L-methionine-dependent methyltransferases"/>
    <property type="match status" value="1"/>
</dbReference>